<evidence type="ECO:0000313" key="7">
    <source>
        <dbReference type="EMBL" id="RVT52560.1"/>
    </source>
</evidence>
<feature type="region of interest" description="Disordered" evidence="5">
    <location>
        <begin position="32"/>
        <end position="57"/>
    </location>
</feature>
<dbReference type="GO" id="GO:0008270">
    <property type="term" value="F:zinc ion binding"/>
    <property type="evidence" value="ECO:0007669"/>
    <property type="project" value="UniProtKB-KW"/>
</dbReference>
<evidence type="ECO:0000256" key="5">
    <source>
        <dbReference type="SAM" id="MobiDB-lite"/>
    </source>
</evidence>
<proteinExistence type="predicted"/>
<dbReference type="Gene3D" id="1.20.120.910">
    <property type="entry name" value="DksA, coiled-coil domain"/>
    <property type="match status" value="1"/>
</dbReference>
<feature type="zinc finger region" description="dksA C4-type" evidence="4">
    <location>
        <begin position="91"/>
        <end position="115"/>
    </location>
</feature>
<dbReference type="AlphaFoldDB" id="A0A437JY27"/>
<dbReference type="EMBL" id="SACT01000002">
    <property type="protein sequence ID" value="RVT52560.1"/>
    <property type="molecule type" value="Genomic_DNA"/>
</dbReference>
<keyword evidence="1" id="KW-0479">Metal-binding</keyword>
<dbReference type="OrthoDB" id="9811543at2"/>
<accession>A0A437JY27</accession>
<feature type="compositionally biased region" description="Basic and acidic residues" evidence="5">
    <location>
        <begin position="32"/>
        <end position="47"/>
    </location>
</feature>
<dbReference type="SUPFAM" id="SSF57716">
    <property type="entry name" value="Glucocorticoid receptor-like (DNA-binding domain)"/>
    <property type="match status" value="1"/>
</dbReference>
<dbReference type="SUPFAM" id="SSF109635">
    <property type="entry name" value="DnaK suppressor protein DksA, alpha-hairpin domain"/>
    <property type="match status" value="1"/>
</dbReference>
<dbReference type="Proteomes" id="UP000288178">
    <property type="component" value="Unassembled WGS sequence"/>
</dbReference>
<dbReference type="InterPro" id="IPR000962">
    <property type="entry name" value="Znf_DskA_TraR"/>
</dbReference>
<dbReference type="RefSeq" id="WP_128197933.1">
    <property type="nucleotide sequence ID" value="NZ_SACT01000002.1"/>
</dbReference>
<sequence length="124" mass="13806">MSTHLTAGQHALLEAELQQRQRALRGQLDEHLHGQTRAERAAERLAQDGDDAPQRAPELAMAAALTDREQRELEAVSAALQRLGRGEFGSCVDCGVDIPFDRLKVEPWAERCVPCATKREQHSR</sequence>
<gene>
    <name evidence="7" type="ORF">ENE75_09015</name>
</gene>
<name>A0A437JY27_9BURK</name>
<keyword evidence="8" id="KW-1185">Reference proteome</keyword>
<keyword evidence="3" id="KW-0862">Zinc</keyword>
<feature type="domain" description="Zinc finger DksA/TraR C4-type" evidence="6">
    <location>
        <begin position="86"/>
        <end position="121"/>
    </location>
</feature>
<comment type="caution">
    <text evidence="7">The sequence shown here is derived from an EMBL/GenBank/DDBJ whole genome shotgun (WGS) entry which is preliminary data.</text>
</comment>
<evidence type="ECO:0000256" key="2">
    <source>
        <dbReference type="ARBA" id="ARBA00022771"/>
    </source>
</evidence>
<evidence type="ECO:0000256" key="1">
    <source>
        <dbReference type="ARBA" id="ARBA00022723"/>
    </source>
</evidence>
<keyword evidence="2" id="KW-0863">Zinc-finger</keyword>
<evidence type="ECO:0000256" key="3">
    <source>
        <dbReference type="ARBA" id="ARBA00022833"/>
    </source>
</evidence>
<evidence type="ECO:0000313" key="8">
    <source>
        <dbReference type="Proteomes" id="UP000288178"/>
    </source>
</evidence>
<protein>
    <submittedName>
        <fullName evidence="7">TraR/DksA family transcriptional regulator</fullName>
    </submittedName>
</protein>
<dbReference type="PANTHER" id="PTHR33823">
    <property type="entry name" value="RNA POLYMERASE-BINDING TRANSCRIPTION FACTOR DKSA-RELATED"/>
    <property type="match status" value="1"/>
</dbReference>
<evidence type="ECO:0000259" key="6">
    <source>
        <dbReference type="Pfam" id="PF01258"/>
    </source>
</evidence>
<dbReference type="Pfam" id="PF01258">
    <property type="entry name" value="zf-dskA_traR"/>
    <property type="match status" value="1"/>
</dbReference>
<organism evidence="7 8">
    <name type="scientific">Rubrivivax albus</name>
    <dbReference type="NCBI Taxonomy" id="2499835"/>
    <lineage>
        <taxon>Bacteria</taxon>
        <taxon>Pseudomonadati</taxon>
        <taxon>Pseudomonadota</taxon>
        <taxon>Betaproteobacteria</taxon>
        <taxon>Burkholderiales</taxon>
        <taxon>Sphaerotilaceae</taxon>
        <taxon>Rubrivivax</taxon>
    </lineage>
</organism>
<reference evidence="7 8" key="1">
    <citation type="submission" date="2019-01" db="EMBL/GenBank/DDBJ databases">
        <authorList>
            <person name="Chen W.-M."/>
        </authorList>
    </citation>
    <scope>NUCLEOTIDE SEQUENCE [LARGE SCALE GENOMIC DNA]</scope>
    <source>
        <strain evidence="7 8">ICH-3</strain>
    </source>
</reference>
<dbReference type="InterPro" id="IPR037187">
    <property type="entry name" value="DnaK_N"/>
</dbReference>
<dbReference type="PROSITE" id="PS51128">
    <property type="entry name" value="ZF_DKSA_2"/>
    <property type="match status" value="1"/>
</dbReference>
<evidence type="ECO:0000256" key="4">
    <source>
        <dbReference type="PROSITE-ProRule" id="PRU00510"/>
    </source>
</evidence>
<dbReference type="PANTHER" id="PTHR33823:SF4">
    <property type="entry name" value="GENERAL STRESS PROTEIN 16O"/>
    <property type="match status" value="1"/>
</dbReference>